<comment type="caution">
    <text evidence="7">The sequence shown here is derived from an EMBL/GenBank/DDBJ whole genome shotgun (WGS) entry which is preliminary data.</text>
</comment>
<name>A0A5B7D2X4_PORTR</name>
<dbReference type="EMBL" id="VSRR010000504">
    <property type="protein sequence ID" value="MPC16407.1"/>
    <property type="molecule type" value="Genomic_DNA"/>
</dbReference>
<proteinExistence type="predicted"/>
<evidence type="ECO:0000256" key="1">
    <source>
        <dbReference type="ARBA" id="ARBA00004370"/>
    </source>
</evidence>
<dbReference type="Proteomes" id="UP000324222">
    <property type="component" value="Unassembled WGS sequence"/>
</dbReference>
<dbReference type="GO" id="GO:0016020">
    <property type="term" value="C:membrane"/>
    <property type="evidence" value="ECO:0007669"/>
    <property type="project" value="UniProtKB-SubCell"/>
</dbReference>
<dbReference type="InterPro" id="IPR000472">
    <property type="entry name" value="Activin_recp"/>
</dbReference>
<protein>
    <recommendedName>
        <fullName evidence="6">Activin types I and II receptor domain-containing protein</fullName>
    </recommendedName>
</protein>
<evidence type="ECO:0000256" key="5">
    <source>
        <dbReference type="SAM" id="SignalP"/>
    </source>
</evidence>
<evidence type="ECO:0000313" key="8">
    <source>
        <dbReference type="Proteomes" id="UP000324222"/>
    </source>
</evidence>
<keyword evidence="2 5" id="KW-0732">Signal</keyword>
<evidence type="ECO:0000259" key="6">
    <source>
        <dbReference type="Pfam" id="PF01064"/>
    </source>
</evidence>
<accession>A0A5B7D2X4</accession>
<sequence>MKRLGNSLLLCCLVILVDAFQDEEVKTPGFTADNFTTIQSTISDKIAEKNLDSTETSRKLKCLCTNCPSKECETYGQCYVTIIHELSGERRIYREQACLNKSKQFPPGSSYKCREGHSNKIYKRMREEIFCCRDADFCNRHVTPASGGLAQPQPTQEAPPWLEPGEKGGEGKASTSPASPPSNRLESHH</sequence>
<dbReference type="InterPro" id="IPR045860">
    <property type="entry name" value="Snake_toxin-like_sf"/>
</dbReference>
<feature type="region of interest" description="Disordered" evidence="4">
    <location>
        <begin position="144"/>
        <end position="189"/>
    </location>
</feature>
<evidence type="ECO:0000256" key="3">
    <source>
        <dbReference type="ARBA" id="ARBA00023136"/>
    </source>
</evidence>
<feature type="chain" id="PRO_5022679361" description="Activin types I and II receptor domain-containing protein" evidence="5">
    <location>
        <begin position="20"/>
        <end position="189"/>
    </location>
</feature>
<keyword evidence="8" id="KW-1185">Reference proteome</keyword>
<comment type="subcellular location">
    <subcellularLocation>
        <location evidence="1">Membrane</location>
    </subcellularLocation>
</comment>
<feature type="domain" description="Activin types I and II receptor" evidence="6">
    <location>
        <begin position="60"/>
        <end position="141"/>
    </location>
</feature>
<dbReference type="Gene3D" id="2.10.60.10">
    <property type="entry name" value="CD59"/>
    <property type="match status" value="1"/>
</dbReference>
<evidence type="ECO:0000313" key="7">
    <source>
        <dbReference type="EMBL" id="MPC16407.1"/>
    </source>
</evidence>
<gene>
    <name evidence="7" type="ORF">E2C01_009233</name>
</gene>
<feature type="compositionally biased region" description="Polar residues" evidence="4">
    <location>
        <begin position="173"/>
        <end position="189"/>
    </location>
</feature>
<dbReference type="GO" id="GO:0004675">
    <property type="term" value="F:transmembrane receptor protein serine/threonine kinase activity"/>
    <property type="evidence" value="ECO:0007669"/>
    <property type="project" value="InterPro"/>
</dbReference>
<organism evidence="7 8">
    <name type="scientific">Portunus trituberculatus</name>
    <name type="common">Swimming crab</name>
    <name type="synonym">Neptunus trituberculatus</name>
    <dbReference type="NCBI Taxonomy" id="210409"/>
    <lineage>
        <taxon>Eukaryota</taxon>
        <taxon>Metazoa</taxon>
        <taxon>Ecdysozoa</taxon>
        <taxon>Arthropoda</taxon>
        <taxon>Crustacea</taxon>
        <taxon>Multicrustacea</taxon>
        <taxon>Malacostraca</taxon>
        <taxon>Eumalacostraca</taxon>
        <taxon>Eucarida</taxon>
        <taxon>Decapoda</taxon>
        <taxon>Pleocyemata</taxon>
        <taxon>Brachyura</taxon>
        <taxon>Eubrachyura</taxon>
        <taxon>Portunoidea</taxon>
        <taxon>Portunidae</taxon>
        <taxon>Portuninae</taxon>
        <taxon>Portunus</taxon>
    </lineage>
</organism>
<dbReference type="AlphaFoldDB" id="A0A5B7D2X4"/>
<dbReference type="CDD" id="cd23536">
    <property type="entry name" value="TFP_LU_ECD_ALK4"/>
    <property type="match status" value="1"/>
</dbReference>
<reference evidence="7 8" key="1">
    <citation type="submission" date="2019-05" db="EMBL/GenBank/DDBJ databases">
        <title>Another draft genome of Portunus trituberculatus and its Hox gene families provides insights of decapod evolution.</title>
        <authorList>
            <person name="Jeong J.-H."/>
            <person name="Song I."/>
            <person name="Kim S."/>
            <person name="Choi T."/>
            <person name="Kim D."/>
            <person name="Ryu S."/>
            <person name="Kim W."/>
        </authorList>
    </citation>
    <scope>NUCLEOTIDE SEQUENCE [LARGE SCALE GENOMIC DNA]</scope>
    <source>
        <tissue evidence="7">Muscle</tissue>
    </source>
</reference>
<evidence type="ECO:0000256" key="4">
    <source>
        <dbReference type="SAM" id="MobiDB-lite"/>
    </source>
</evidence>
<keyword evidence="3" id="KW-0472">Membrane</keyword>
<feature type="signal peptide" evidence="5">
    <location>
        <begin position="1"/>
        <end position="19"/>
    </location>
</feature>
<dbReference type="Pfam" id="PF01064">
    <property type="entry name" value="Activin_recp"/>
    <property type="match status" value="1"/>
</dbReference>
<evidence type="ECO:0000256" key="2">
    <source>
        <dbReference type="ARBA" id="ARBA00022729"/>
    </source>
</evidence>
<dbReference type="OrthoDB" id="69842at2759"/>